<dbReference type="RefSeq" id="WP_138233643.1">
    <property type="nucleotide sequence ID" value="NZ_CBCSGQ010000036.1"/>
</dbReference>
<evidence type="ECO:0000313" key="2">
    <source>
        <dbReference type="Proteomes" id="UP000306562"/>
    </source>
</evidence>
<gene>
    <name evidence="1" type="ORF">NCTC10696_04049</name>
</gene>
<evidence type="ECO:0008006" key="3">
    <source>
        <dbReference type="Google" id="ProtNLM"/>
    </source>
</evidence>
<dbReference type="AlphaFoldDB" id="A0AAX3IBW3"/>
<protein>
    <recommendedName>
        <fullName evidence="3">Glycosyltransferase</fullName>
    </recommendedName>
</protein>
<organism evidence="1 2">
    <name type="scientific">Pseudomonas synxantha</name>
    <dbReference type="NCBI Taxonomy" id="47883"/>
    <lineage>
        <taxon>Bacteria</taxon>
        <taxon>Pseudomonadati</taxon>
        <taxon>Pseudomonadota</taxon>
        <taxon>Gammaproteobacteria</taxon>
        <taxon>Pseudomonadales</taxon>
        <taxon>Pseudomonadaceae</taxon>
        <taxon>Pseudomonas</taxon>
    </lineage>
</organism>
<accession>A0AAX3IBW3</accession>
<name>A0AAX3IBW3_9PSED</name>
<dbReference type="Gene3D" id="3.40.50.2000">
    <property type="entry name" value="Glycogen Phosphorylase B"/>
    <property type="match status" value="1"/>
</dbReference>
<dbReference type="Proteomes" id="UP000306562">
    <property type="component" value="Chromosome"/>
</dbReference>
<reference evidence="1 2" key="1">
    <citation type="submission" date="2019-05" db="EMBL/GenBank/DDBJ databases">
        <authorList>
            <consortium name="Pathogen Informatics"/>
        </authorList>
    </citation>
    <scope>NUCLEOTIDE SEQUENCE [LARGE SCALE GENOMIC DNA]</scope>
    <source>
        <strain evidence="1 2">NCTC10696</strain>
    </source>
</reference>
<evidence type="ECO:0000313" key="1">
    <source>
        <dbReference type="EMBL" id="VTR02860.1"/>
    </source>
</evidence>
<dbReference type="EMBL" id="LR590482">
    <property type="protein sequence ID" value="VTR02860.1"/>
    <property type="molecule type" value="Genomic_DNA"/>
</dbReference>
<sequence>MSRLLSSLRDLTLTQKDINKSIELAEAYGAILWAVDKGVYDDPELEILLTNRCMALVHENDVVAPSKDCIHLISEPYLIGGHTRLMEQLATMHSEKPDLLITRQSDDAAIERTRVFFNECTVLQFRTPLQKVTEIIECLKAYERVVLHIHPDDMTTVIACNILKGMTNAKIFFVNHADHVFTYGSSVADVYFEISTFGQQRDKKKNISGVKSFLGIPLSTRLVKKAHRLPAKGDALYFFSAASPFKFKPVKNYDSRPTIHRVLSEFKNATFWIVGANPYTNIWWWPLKLRYRRRFQILSSVPYESYLKLLDGADFYVDSYPTPGGTAFAEQLVSGRRCVGLRAPIQGYSPADNLKSKNIDDLMMSILQCDNDPAVIESVYAVNGYEAVKSRYLACLYDDVLCPNEMERYVAWTGDVAAYEQTGKITSAIPPEVIAKLISFDKGFLLSVLHELSTVQQVKMVFKLALLRIKSLTGKDVGSDKA</sequence>
<dbReference type="SUPFAM" id="SSF53756">
    <property type="entry name" value="UDP-Glycosyltransferase/glycogen phosphorylase"/>
    <property type="match status" value="1"/>
</dbReference>
<proteinExistence type="predicted"/>